<feature type="transmembrane region" description="Helical" evidence="1">
    <location>
        <begin position="375"/>
        <end position="399"/>
    </location>
</feature>
<keyword evidence="1" id="KW-0812">Transmembrane</keyword>
<name>A0A1V9X548_9ACAR</name>
<protein>
    <submittedName>
        <fullName evidence="2">Glycosylphosphatidylinositol anchor attachment 1 protein-like</fullName>
    </submittedName>
</protein>
<dbReference type="InterPro" id="IPR007246">
    <property type="entry name" value="Gaa1"/>
</dbReference>
<dbReference type="PANTHER" id="PTHR13304:SF0">
    <property type="entry name" value="GLYCOSYLPHOSPHATIDYLINOSITOL ANCHOR ATTACHMENT 1 PROTEIN"/>
    <property type="match status" value="1"/>
</dbReference>
<accession>A0A1V9X548</accession>
<feature type="transmembrane region" description="Helical" evidence="1">
    <location>
        <begin position="501"/>
        <end position="522"/>
    </location>
</feature>
<dbReference type="PIRSF" id="PIRSF036762">
    <property type="entry name" value="GAA1"/>
    <property type="match status" value="1"/>
</dbReference>
<dbReference type="EMBL" id="MNPL01024108">
    <property type="protein sequence ID" value="OQR68617.1"/>
    <property type="molecule type" value="Genomic_DNA"/>
</dbReference>
<gene>
    <name evidence="2" type="ORF">BIW11_12796</name>
</gene>
<feature type="transmembrane region" description="Helical" evidence="1">
    <location>
        <begin position="587"/>
        <end position="607"/>
    </location>
</feature>
<sequence length="612" mass="68505">MGLLTSSDSQRPRALVFLQSYSTFLCILLYPMGLAAFAGLAWAPLNDRTYFSDNSLLPGMVERTSRIAANVEDLLETLELEVATHPGLPTAWLAGQFRRAGLEVYRHNFSLVYPLGTRQLHRGENLYAILRAPRASRTESIILSVPFRNSASPHGSTLPSIAAILDLAKHFRRQLHWSKDIIFVITEHELVGLQAWLDAYHLIETSPGVILPGTLEARSGSILAAINLELQDKHIDQVDVKIFGLNGQLPNLDLVNTCKDLLFRERIPYVLEGRMDPEESKSLDGWKHAAVNFVSQIFFQATGAPSAGHGLFHRFAIQALTLRGEPKIPGYRYVSLTPVGRVVEGLVRSVNNLLQRFHRSFFYYFLPTSDRYVSIAYYMTAFGLLTGGVLLKALALLLELMDEHPSAYLTFLWRALPLMLSLEILGAGLFSLAPQGANIVKRLLPLSTQDSLYLFLVTASVLLFLMPLFIRSALYPLAQRLIMHLHFLLLVTPLAMLNISLGALVATLGVPLILTAGVSCLWPMRVLRCLFQIIANPLLASLLLIFGRIVVSENGSFQISDIHRLYQSLGQAFHSHRRLFLFVLEDWYMYGAVTYPLCCLGFLPVWAHIWTI</sequence>
<dbReference type="AlphaFoldDB" id="A0A1V9X548"/>
<feature type="transmembrane region" description="Helical" evidence="1">
    <location>
        <begin position="21"/>
        <end position="45"/>
    </location>
</feature>
<organism evidence="2 3">
    <name type="scientific">Tropilaelaps mercedesae</name>
    <dbReference type="NCBI Taxonomy" id="418985"/>
    <lineage>
        <taxon>Eukaryota</taxon>
        <taxon>Metazoa</taxon>
        <taxon>Ecdysozoa</taxon>
        <taxon>Arthropoda</taxon>
        <taxon>Chelicerata</taxon>
        <taxon>Arachnida</taxon>
        <taxon>Acari</taxon>
        <taxon>Parasitiformes</taxon>
        <taxon>Mesostigmata</taxon>
        <taxon>Gamasina</taxon>
        <taxon>Dermanyssoidea</taxon>
        <taxon>Laelapidae</taxon>
        <taxon>Tropilaelaps</taxon>
    </lineage>
</organism>
<dbReference type="Proteomes" id="UP000192247">
    <property type="component" value="Unassembled WGS sequence"/>
</dbReference>
<comment type="caution">
    <text evidence="2">The sequence shown here is derived from an EMBL/GenBank/DDBJ whole genome shotgun (WGS) entry which is preliminary data.</text>
</comment>
<feature type="transmembrane region" description="Helical" evidence="1">
    <location>
        <begin position="452"/>
        <end position="470"/>
    </location>
</feature>
<dbReference type="Pfam" id="PF04114">
    <property type="entry name" value="Gaa1"/>
    <property type="match status" value="1"/>
</dbReference>
<dbReference type="OrthoDB" id="445301at2759"/>
<dbReference type="GO" id="GO:0042765">
    <property type="term" value="C:GPI-anchor transamidase complex"/>
    <property type="evidence" value="ECO:0007669"/>
    <property type="project" value="InterPro"/>
</dbReference>
<evidence type="ECO:0000256" key="1">
    <source>
        <dbReference type="SAM" id="Phobius"/>
    </source>
</evidence>
<evidence type="ECO:0000313" key="2">
    <source>
        <dbReference type="EMBL" id="OQR68617.1"/>
    </source>
</evidence>
<dbReference type="Gene3D" id="3.40.630.10">
    <property type="entry name" value="Zn peptidases"/>
    <property type="match status" value="1"/>
</dbReference>
<dbReference type="STRING" id="418985.A0A1V9X548"/>
<dbReference type="GO" id="GO:0016255">
    <property type="term" value="P:attachment of GPI anchor to protein"/>
    <property type="evidence" value="ECO:0007669"/>
    <property type="project" value="TreeGrafter"/>
</dbReference>
<keyword evidence="3" id="KW-1185">Reference proteome</keyword>
<reference evidence="2 3" key="1">
    <citation type="journal article" date="2017" name="Gigascience">
        <title>Draft genome of the honey bee ectoparasitic mite, Tropilaelaps mercedesae, is shaped by the parasitic life history.</title>
        <authorList>
            <person name="Dong X."/>
            <person name="Armstrong S.D."/>
            <person name="Xia D."/>
            <person name="Makepeace B.L."/>
            <person name="Darby A.C."/>
            <person name="Kadowaki T."/>
        </authorList>
    </citation>
    <scope>NUCLEOTIDE SEQUENCE [LARGE SCALE GENOMIC DNA]</scope>
    <source>
        <strain evidence="2">Wuxi-XJTLU</strain>
    </source>
</reference>
<keyword evidence="1" id="KW-1133">Transmembrane helix</keyword>
<dbReference type="PANTHER" id="PTHR13304">
    <property type="entry name" value="GLYCOSYLPHOSPHATIDYLINOSITOL ANCHOR ATTACHMENT 1 PROTEIN"/>
    <property type="match status" value="1"/>
</dbReference>
<proteinExistence type="predicted"/>
<evidence type="ECO:0000313" key="3">
    <source>
        <dbReference type="Proteomes" id="UP000192247"/>
    </source>
</evidence>
<dbReference type="InParanoid" id="A0A1V9X548"/>
<dbReference type="FunCoup" id="A0A1V9X548">
    <property type="interactions" value="1536"/>
</dbReference>
<feature type="transmembrane region" description="Helical" evidence="1">
    <location>
        <begin position="529"/>
        <end position="551"/>
    </location>
</feature>
<feature type="transmembrane region" description="Helical" evidence="1">
    <location>
        <begin position="411"/>
        <end position="432"/>
    </location>
</feature>
<keyword evidence="1" id="KW-0472">Membrane</keyword>